<evidence type="ECO:0000313" key="3">
    <source>
        <dbReference type="Proteomes" id="UP000800036"/>
    </source>
</evidence>
<dbReference type="PANTHER" id="PTHR42080:SF1">
    <property type="entry name" value="SRR1-LIKE DOMAIN-CONTAINING PROTEIN"/>
    <property type="match status" value="1"/>
</dbReference>
<dbReference type="Pfam" id="PF07985">
    <property type="entry name" value="SRR1"/>
    <property type="match status" value="1"/>
</dbReference>
<dbReference type="InterPro" id="IPR012942">
    <property type="entry name" value="SRR1-like"/>
</dbReference>
<reference evidence="2" key="1">
    <citation type="journal article" date="2020" name="Stud. Mycol.">
        <title>101 Dothideomycetes genomes: a test case for predicting lifestyles and emergence of pathogens.</title>
        <authorList>
            <person name="Haridas S."/>
            <person name="Albert R."/>
            <person name="Binder M."/>
            <person name="Bloem J."/>
            <person name="Labutti K."/>
            <person name="Salamov A."/>
            <person name="Andreopoulos B."/>
            <person name="Baker S."/>
            <person name="Barry K."/>
            <person name="Bills G."/>
            <person name="Bluhm B."/>
            <person name="Cannon C."/>
            <person name="Castanera R."/>
            <person name="Culley D."/>
            <person name="Daum C."/>
            <person name="Ezra D."/>
            <person name="Gonzalez J."/>
            <person name="Henrissat B."/>
            <person name="Kuo A."/>
            <person name="Liang C."/>
            <person name="Lipzen A."/>
            <person name="Lutzoni F."/>
            <person name="Magnuson J."/>
            <person name="Mondo S."/>
            <person name="Nolan M."/>
            <person name="Ohm R."/>
            <person name="Pangilinan J."/>
            <person name="Park H.-J."/>
            <person name="Ramirez L."/>
            <person name="Alfaro M."/>
            <person name="Sun H."/>
            <person name="Tritt A."/>
            <person name="Yoshinaga Y."/>
            <person name="Zwiers L.-H."/>
            <person name="Turgeon B."/>
            <person name="Goodwin S."/>
            <person name="Spatafora J."/>
            <person name="Crous P."/>
            <person name="Grigoriev I."/>
        </authorList>
    </citation>
    <scope>NUCLEOTIDE SEQUENCE</scope>
    <source>
        <strain evidence="2">CBS 107.79</strain>
    </source>
</reference>
<evidence type="ECO:0000313" key="2">
    <source>
        <dbReference type="EMBL" id="KAF1976196.1"/>
    </source>
</evidence>
<dbReference type="EMBL" id="ML976667">
    <property type="protein sequence ID" value="KAF1976196.1"/>
    <property type="molecule type" value="Genomic_DNA"/>
</dbReference>
<feature type="non-terminal residue" evidence="2">
    <location>
        <position position="183"/>
    </location>
</feature>
<sequence length="183" mass="19882">ITRLLSLGLGSLSSPEKGQTRRLKQLAVLLSIRDTLQTLTKGPIEAYAQDPTFTHADEALLQSLGVRIARTSSGSSLGEAAQLLDAGTVVYSPFLTLEAYEELLVKAKSPVQYLVGDDFNALVEKWPKRSAERAQVERVTKAALGRYRRKAVSGAGFWEESDGSFPMAVYAVPGSAKERVRAK</sequence>
<protein>
    <recommendedName>
        <fullName evidence="1">SRR1-like domain-containing protein</fullName>
    </recommendedName>
</protein>
<organism evidence="2 3">
    <name type="scientific">Bimuria novae-zelandiae CBS 107.79</name>
    <dbReference type="NCBI Taxonomy" id="1447943"/>
    <lineage>
        <taxon>Eukaryota</taxon>
        <taxon>Fungi</taxon>
        <taxon>Dikarya</taxon>
        <taxon>Ascomycota</taxon>
        <taxon>Pezizomycotina</taxon>
        <taxon>Dothideomycetes</taxon>
        <taxon>Pleosporomycetidae</taxon>
        <taxon>Pleosporales</taxon>
        <taxon>Massarineae</taxon>
        <taxon>Didymosphaeriaceae</taxon>
        <taxon>Bimuria</taxon>
    </lineage>
</organism>
<gene>
    <name evidence="2" type="ORF">BU23DRAFT_435113</name>
</gene>
<dbReference type="Proteomes" id="UP000800036">
    <property type="component" value="Unassembled WGS sequence"/>
</dbReference>
<feature type="non-terminal residue" evidence="2">
    <location>
        <position position="1"/>
    </location>
</feature>
<name>A0A6A5VMG4_9PLEO</name>
<dbReference type="OrthoDB" id="5318346at2759"/>
<evidence type="ECO:0000259" key="1">
    <source>
        <dbReference type="Pfam" id="PF07985"/>
    </source>
</evidence>
<dbReference type="AlphaFoldDB" id="A0A6A5VMG4"/>
<dbReference type="PANTHER" id="PTHR42080">
    <property type="entry name" value="SRR1 DOMAIN-CONTAINING PROTEIN"/>
    <property type="match status" value="1"/>
</dbReference>
<proteinExistence type="predicted"/>
<feature type="domain" description="SRR1-like" evidence="1">
    <location>
        <begin position="1"/>
        <end position="135"/>
    </location>
</feature>
<accession>A0A6A5VMG4</accession>
<keyword evidence="3" id="KW-1185">Reference proteome</keyword>